<dbReference type="InterPro" id="IPR027231">
    <property type="entry name" value="Semaphorin"/>
</dbReference>
<accession>A0A3B4CL80</accession>
<dbReference type="PROSITE" id="PS50835">
    <property type="entry name" value="IG_LIKE"/>
    <property type="match status" value="1"/>
</dbReference>
<dbReference type="InterPro" id="IPR001627">
    <property type="entry name" value="Semap_dom"/>
</dbReference>
<feature type="domain" description="Ig-like" evidence="5">
    <location>
        <begin position="484"/>
        <end position="577"/>
    </location>
</feature>
<dbReference type="SUPFAM" id="SSF48726">
    <property type="entry name" value="Immunoglobulin"/>
    <property type="match status" value="1"/>
</dbReference>
<dbReference type="GO" id="GO:0043931">
    <property type="term" value="P:ossification involved in bone maturation"/>
    <property type="evidence" value="ECO:0007669"/>
    <property type="project" value="TreeGrafter"/>
</dbReference>
<reference evidence="7 8" key="1">
    <citation type="submission" date="2020-10" db="EMBL/GenBank/DDBJ databases">
        <title>Pygocentrus nattereri (red-bellied piranha) genome, fPygNat1, primary haplotype.</title>
        <authorList>
            <person name="Myers G."/>
            <person name="Meyer A."/>
            <person name="Karagic N."/>
            <person name="Pippel M."/>
            <person name="Winkler S."/>
            <person name="Tracey A."/>
            <person name="Wood J."/>
            <person name="Formenti G."/>
            <person name="Howe K."/>
            <person name="Fedrigo O."/>
            <person name="Jarvis E.D."/>
        </authorList>
    </citation>
    <scope>NUCLEOTIDE SEQUENCE [LARGE SCALE GENOMIC DNA]</scope>
</reference>
<dbReference type="GO" id="GO:0000122">
    <property type="term" value="P:negative regulation of transcription by RNA polymerase II"/>
    <property type="evidence" value="ECO:0007669"/>
    <property type="project" value="TreeGrafter"/>
</dbReference>
<dbReference type="GO" id="GO:0001755">
    <property type="term" value="P:neural crest cell migration"/>
    <property type="evidence" value="ECO:0007669"/>
    <property type="project" value="TreeGrafter"/>
</dbReference>
<dbReference type="PANTHER" id="PTHR11036">
    <property type="entry name" value="SEMAPHORIN"/>
    <property type="match status" value="1"/>
</dbReference>
<dbReference type="GO" id="GO:0005615">
    <property type="term" value="C:extracellular space"/>
    <property type="evidence" value="ECO:0007669"/>
    <property type="project" value="TreeGrafter"/>
</dbReference>
<reference evidence="7" key="3">
    <citation type="submission" date="2025-09" db="UniProtKB">
        <authorList>
            <consortium name="Ensembl"/>
        </authorList>
    </citation>
    <scope>IDENTIFICATION</scope>
</reference>
<proteinExistence type="inferred from homology"/>
<dbReference type="GO" id="GO:0030335">
    <property type="term" value="P:positive regulation of cell migration"/>
    <property type="evidence" value="ECO:0007669"/>
    <property type="project" value="TreeGrafter"/>
</dbReference>
<sequence length="606" mass="68689">MPLLALYTTLLALIWTQTVHSRPEDHHHTARIRITRKESTISSFNLPNLETDPVWKLVKDPTSSKIYAGASHGLYEFNPEKNPPGLTQEALPIFKNECNGSGSGCERSIFVVTEGKNGNPLFVCGTEVKKCCEVDSGYNPRNCFKMDGSAGKVNESALYNGDTLYFTISGDSCATDTLGLYRQANQGYTWPQTRDIAQTYVKIIADESSAAKNGKLYNFYIEKNQNDDPETPLWIPRVSRYCMSDTGGSKNQLQYRWTSMLTARLFCGDKKMRVTFTELLDVAVLDPKNWNTTMVYALFRNNYNATAVCIYKMSEITRIFASGKFRHSTAPPQQAGECVSDKSTSFLKFMEKRPEMEEWIEPERHPLLVGHRHYTHLQVDSVTRNDVTYSVLFLTLGNGRIHKVVELNDGPFIIAEYEPFEYKTHIQSMLLDRATKKLYVSSSNELVQIDLKTCSIYGQEKCDCVFARDPYCAWSGSACSPDMPHMRLDDPADCTAGVTAKLMSETLVIVPPNSKYHYKCPTFSQHASYTWEHNSKKKDCLPFQQECLLLIENMSEEDVGQYDCIASENGQERKVLSFRLGNSASQPRVPPRLLILISLICFWYQG</sequence>
<dbReference type="GO" id="GO:0007411">
    <property type="term" value="P:axon guidance"/>
    <property type="evidence" value="ECO:0007669"/>
    <property type="project" value="TreeGrafter"/>
</dbReference>
<dbReference type="AlphaFoldDB" id="A0A3B4CL80"/>
<dbReference type="Ensembl" id="ENSPNAT00000036390.2">
    <property type="protein sequence ID" value="ENSPNAP00000012113.2"/>
    <property type="gene ID" value="ENSPNAG00000017840.2"/>
</dbReference>
<evidence type="ECO:0000256" key="2">
    <source>
        <dbReference type="ARBA" id="ARBA00023180"/>
    </source>
</evidence>
<dbReference type="InterPro" id="IPR013783">
    <property type="entry name" value="Ig-like_fold"/>
</dbReference>
<dbReference type="Gene3D" id="2.60.40.10">
    <property type="entry name" value="Immunoglobulins"/>
    <property type="match status" value="1"/>
</dbReference>
<evidence type="ECO:0000256" key="4">
    <source>
        <dbReference type="SAM" id="SignalP"/>
    </source>
</evidence>
<evidence type="ECO:0008006" key="9">
    <source>
        <dbReference type="Google" id="ProtNLM"/>
    </source>
</evidence>
<dbReference type="SUPFAM" id="SSF101912">
    <property type="entry name" value="Sema domain"/>
    <property type="match status" value="1"/>
</dbReference>
<dbReference type="GO" id="GO:0071526">
    <property type="term" value="P:semaphorin-plexin signaling pathway"/>
    <property type="evidence" value="ECO:0007669"/>
    <property type="project" value="TreeGrafter"/>
</dbReference>
<evidence type="ECO:0000313" key="8">
    <source>
        <dbReference type="Proteomes" id="UP001501920"/>
    </source>
</evidence>
<dbReference type="Gene3D" id="3.30.1680.10">
    <property type="entry name" value="ligand-binding face of the semaphorins, domain 2"/>
    <property type="match status" value="1"/>
</dbReference>
<dbReference type="GO" id="GO:0005886">
    <property type="term" value="C:plasma membrane"/>
    <property type="evidence" value="ECO:0007669"/>
    <property type="project" value="TreeGrafter"/>
</dbReference>
<reference evidence="7" key="2">
    <citation type="submission" date="2025-08" db="UniProtKB">
        <authorList>
            <consortium name="Ensembl"/>
        </authorList>
    </citation>
    <scope>IDENTIFICATION</scope>
</reference>
<dbReference type="GeneID" id="108439023"/>
<evidence type="ECO:0000256" key="1">
    <source>
        <dbReference type="ARBA" id="ARBA00009492"/>
    </source>
</evidence>
<evidence type="ECO:0000256" key="3">
    <source>
        <dbReference type="PROSITE-ProRule" id="PRU00352"/>
    </source>
</evidence>
<name>A0A3B4CL80_PYGNA</name>
<dbReference type="RefSeq" id="XP_017572677.2">
    <property type="nucleotide sequence ID" value="XM_017717188.2"/>
</dbReference>
<dbReference type="STRING" id="42514.ENSPNAP00000012113"/>
<dbReference type="SMART" id="SM00630">
    <property type="entry name" value="Sema"/>
    <property type="match status" value="1"/>
</dbReference>
<organism evidence="7 8">
    <name type="scientific">Pygocentrus nattereri</name>
    <name type="common">Red-bellied piranha</name>
    <dbReference type="NCBI Taxonomy" id="42514"/>
    <lineage>
        <taxon>Eukaryota</taxon>
        <taxon>Metazoa</taxon>
        <taxon>Chordata</taxon>
        <taxon>Craniata</taxon>
        <taxon>Vertebrata</taxon>
        <taxon>Euteleostomi</taxon>
        <taxon>Actinopterygii</taxon>
        <taxon>Neopterygii</taxon>
        <taxon>Teleostei</taxon>
        <taxon>Ostariophysi</taxon>
        <taxon>Characiformes</taxon>
        <taxon>Characoidei</taxon>
        <taxon>Pygocentrus</taxon>
    </lineage>
</organism>
<dbReference type="PANTHER" id="PTHR11036:SF144">
    <property type="entry name" value="SEMAPHORIN-7A-LIKE"/>
    <property type="match status" value="1"/>
</dbReference>
<keyword evidence="4" id="KW-0732">Signal</keyword>
<feature type="signal peptide" evidence="4">
    <location>
        <begin position="1"/>
        <end position="21"/>
    </location>
</feature>
<protein>
    <recommendedName>
        <fullName evidence="9">Sema domain-containing protein</fullName>
    </recommendedName>
</protein>
<dbReference type="GO" id="GO:0030215">
    <property type="term" value="F:semaphorin receptor binding"/>
    <property type="evidence" value="ECO:0007669"/>
    <property type="project" value="InterPro"/>
</dbReference>
<dbReference type="InterPro" id="IPR036179">
    <property type="entry name" value="Ig-like_dom_sf"/>
</dbReference>
<dbReference type="FunFam" id="2.60.40.10:FF:001170">
    <property type="entry name" value="Sema domain, immunoglobulin domain (Ig), short basic domain, secreted, (Semaphorin) 3F"/>
    <property type="match status" value="1"/>
</dbReference>
<dbReference type="Proteomes" id="UP001501920">
    <property type="component" value="Chromosome 7"/>
</dbReference>
<feature type="chain" id="PRO_5043668987" description="Sema domain-containing protein" evidence="4">
    <location>
        <begin position="22"/>
        <end position="606"/>
    </location>
</feature>
<keyword evidence="8" id="KW-1185">Reference proteome</keyword>
<dbReference type="InterPro" id="IPR036352">
    <property type="entry name" value="Semap_dom_sf"/>
</dbReference>
<dbReference type="Pfam" id="PF01403">
    <property type="entry name" value="Sema"/>
    <property type="match status" value="1"/>
</dbReference>
<evidence type="ECO:0000259" key="5">
    <source>
        <dbReference type="PROSITE" id="PS50835"/>
    </source>
</evidence>
<dbReference type="OrthoDB" id="9988752at2759"/>
<dbReference type="PROSITE" id="PS51004">
    <property type="entry name" value="SEMA"/>
    <property type="match status" value="1"/>
</dbReference>
<evidence type="ECO:0000313" key="7">
    <source>
        <dbReference type="Ensembl" id="ENSPNAP00000012113.2"/>
    </source>
</evidence>
<dbReference type="InterPro" id="IPR015943">
    <property type="entry name" value="WD40/YVTN_repeat-like_dom_sf"/>
</dbReference>
<dbReference type="InterPro" id="IPR007110">
    <property type="entry name" value="Ig-like_dom"/>
</dbReference>
<keyword evidence="2" id="KW-0325">Glycoprotein</keyword>
<feature type="domain" description="Sema" evidence="6">
    <location>
        <begin position="31"/>
        <end position="451"/>
    </location>
</feature>
<dbReference type="OMA" id="TPLWIPR"/>
<dbReference type="GeneTree" id="ENSGT00940000158358"/>
<dbReference type="SUPFAM" id="SSF103575">
    <property type="entry name" value="Plexin repeat"/>
    <property type="match status" value="1"/>
</dbReference>
<comment type="caution">
    <text evidence="3">Lacks conserved residue(s) required for the propagation of feature annotation.</text>
</comment>
<dbReference type="Gene3D" id="2.130.10.10">
    <property type="entry name" value="YVTN repeat-like/Quinoprotein amine dehydrogenase"/>
    <property type="match status" value="1"/>
</dbReference>
<evidence type="ECO:0000259" key="6">
    <source>
        <dbReference type="PROSITE" id="PS51004"/>
    </source>
</evidence>
<comment type="similarity">
    <text evidence="1">Belongs to the semaphorin family.</text>
</comment>
<dbReference type="GO" id="GO:0045499">
    <property type="term" value="F:chemorepellent activity"/>
    <property type="evidence" value="ECO:0007669"/>
    <property type="project" value="TreeGrafter"/>
</dbReference>